<dbReference type="HOGENOM" id="CLU_528635_0_0_10"/>
<feature type="active site" description="Phosphoserine intermediate" evidence="2">
    <location>
        <position position="232"/>
    </location>
</feature>
<protein>
    <submittedName>
        <fullName evidence="5">Alkaline phosphatase</fullName>
        <ecNumber evidence="5">3.1.3.1</ecNumber>
    </submittedName>
</protein>
<keyword evidence="3" id="KW-0862">Zinc</keyword>
<dbReference type="PANTHER" id="PTHR11596:SF5">
    <property type="entry name" value="ALKALINE PHOSPHATASE"/>
    <property type="match status" value="1"/>
</dbReference>
<feature type="binding site" evidence="3">
    <location>
        <position position="284"/>
    </location>
    <ligand>
        <name>Mg(2+)</name>
        <dbReference type="ChEBI" id="CHEBI:18420"/>
    </ligand>
</feature>
<dbReference type="PRINTS" id="PR00113">
    <property type="entry name" value="ALKPHPHTASE"/>
</dbReference>
<dbReference type="Gene3D" id="1.10.60.40">
    <property type="match status" value="1"/>
</dbReference>
<reference evidence="5 6" key="1">
    <citation type="submission" date="2008-06" db="EMBL/GenBank/DDBJ databases">
        <title>Complete sequence of Chloroherpeton thalassium ATCC 35110.</title>
        <authorList>
            <consortium name="US DOE Joint Genome Institute"/>
            <person name="Lucas S."/>
            <person name="Copeland A."/>
            <person name="Lapidus A."/>
            <person name="Glavina del Rio T."/>
            <person name="Dalin E."/>
            <person name="Tice H."/>
            <person name="Bruce D."/>
            <person name="Goodwin L."/>
            <person name="Pitluck S."/>
            <person name="Schmutz J."/>
            <person name="Larimer F."/>
            <person name="Land M."/>
            <person name="Hauser L."/>
            <person name="Kyrpides N."/>
            <person name="Mikhailova N."/>
            <person name="Liu Z."/>
            <person name="Li T."/>
            <person name="Zhao F."/>
            <person name="Overmann J."/>
            <person name="Bryant D.A."/>
            <person name="Richardson P."/>
        </authorList>
    </citation>
    <scope>NUCLEOTIDE SEQUENCE [LARGE SCALE GENOMIC DNA]</scope>
    <source>
        <strain evidence="6">ATCC 35110 / GB-78</strain>
    </source>
</reference>
<evidence type="ECO:0000256" key="2">
    <source>
        <dbReference type="PIRSR" id="PIRSR601952-1"/>
    </source>
</evidence>
<comment type="similarity">
    <text evidence="4">Belongs to the alkaline phosphatase family.</text>
</comment>
<keyword evidence="5" id="KW-0378">Hydrolase</keyword>
<name>B3QVU9_CHLT3</name>
<dbReference type="CDD" id="cd16012">
    <property type="entry name" value="ALP"/>
    <property type="match status" value="1"/>
</dbReference>
<feature type="binding site" evidence="3">
    <location>
        <position position="286"/>
    </location>
    <ligand>
        <name>Mg(2+)</name>
        <dbReference type="ChEBI" id="CHEBI:18420"/>
    </ligand>
</feature>
<dbReference type="STRING" id="517418.Ctha_0687"/>
<accession>B3QVU9</accession>
<dbReference type="InterPro" id="IPR017850">
    <property type="entry name" value="Alkaline_phosphatase_core_sf"/>
</dbReference>
<dbReference type="InterPro" id="IPR001952">
    <property type="entry name" value="Alkaline_phosphatase"/>
</dbReference>
<dbReference type="PANTHER" id="PTHR11596">
    <property type="entry name" value="ALKALINE PHOSPHATASE"/>
    <property type="match status" value="1"/>
</dbReference>
<dbReference type="Proteomes" id="UP000001208">
    <property type="component" value="Chromosome"/>
</dbReference>
<feature type="binding site" evidence="3">
    <location>
        <position position="464"/>
    </location>
    <ligand>
        <name>Zn(2+)</name>
        <dbReference type="ChEBI" id="CHEBI:29105"/>
        <label>2</label>
    </ligand>
</feature>
<proteinExistence type="inferred from homology"/>
<keyword evidence="3" id="KW-0460">Magnesium</keyword>
<dbReference type="RefSeq" id="WP_012499240.1">
    <property type="nucleotide sequence ID" value="NC_011026.1"/>
</dbReference>
<feature type="binding site" evidence="3">
    <location>
        <position position="179"/>
    </location>
    <ligand>
        <name>Mg(2+)</name>
        <dbReference type="ChEBI" id="CHEBI:18420"/>
    </ligand>
</feature>
<evidence type="ECO:0000313" key="5">
    <source>
        <dbReference type="EMBL" id="ACF13156.1"/>
    </source>
</evidence>
<gene>
    <name evidence="5" type="ordered locus">Ctha_0687</name>
</gene>
<dbReference type="EC" id="3.1.3.1" evidence="5"/>
<evidence type="ECO:0000256" key="4">
    <source>
        <dbReference type="RuleBase" id="RU003946"/>
    </source>
</evidence>
<dbReference type="SMART" id="SM00098">
    <property type="entry name" value="alkPPc"/>
    <property type="match status" value="1"/>
</dbReference>
<feature type="binding site" evidence="3">
    <location>
        <position position="463"/>
    </location>
    <ligand>
        <name>Zn(2+)</name>
        <dbReference type="ChEBI" id="CHEBI:29105"/>
        <label>2</label>
    </ligand>
</feature>
<dbReference type="eggNOG" id="COG1785">
    <property type="taxonomic scope" value="Bacteria"/>
</dbReference>
<dbReference type="SUPFAM" id="SSF53649">
    <property type="entry name" value="Alkaline phosphatase-like"/>
    <property type="match status" value="2"/>
</dbReference>
<evidence type="ECO:0000256" key="1">
    <source>
        <dbReference type="ARBA" id="ARBA00022553"/>
    </source>
</evidence>
<dbReference type="EMBL" id="CP001100">
    <property type="protein sequence ID" value="ACF13156.1"/>
    <property type="molecule type" value="Genomic_DNA"/>
</dbReference>
<keyword evidence="3" id="KW-0479">Metal-binding</keyword>
<keyword evidence="6" id="KW-1185">Reference proteome</keyword>
<organism evidence="5 6">
    <name type="scientific">Chloroherpeton thalassium (strain ATCC 35110 / GB-78)</name>
    <dbReference type="NCBI Taxonomy" id="517418"/>
    <lineage>
        <taxon>Bacteria</taxon>
        <taxon>Pseudomonadati</taxon>
        <taxon>Chlorobiota</taxon>
        <taxon>Chlorobiia</taxon>
        <taxon>Chlorobiales</taxon>
        <taxon>Chloroherpetonaceae</taxon>
        <taxon>Chloroherpeton</taxon>
    </lineage>
</organism>
<dbReference type="KEGG" id="cts:Ctha_0687"/>
<dbReference type="Gene3D" id="3.40.720.10">
    <property type="entry name" value="Alkaline Phosphatase, subunit A"/>
    <property type="match status" value="2"/>
</dbReference>
<feature type="binding site" evidence="3">
    <location>
        <position position="179"/>
    </location>
    <ligand>
        <name>Zn(2+)</name>
        <dbReference type="ChEBI" id="CHEBI:29105"/>
        <label>2</label>
    </ligand>
</feature>
<feature type="binding site" evidence="3">
    <location>
        <position position="424"/>
    </location>
    <ligand>
        <name>Zn(2+)</name>
        <dbReference type="ChEBI" id="CHEBI:29105"/>
        <label>2</label>
    </ligand>
</feature>
<feature type="binding site" evidence="3">
    <location>
        <position position="420"/>
    </location>
    <ligand>
        <name>Zn(2+)</name>
        <dbReference type="ChEBI" id="CHEBI:29105"/>
        <label>2</label>
    </ligand>
</feature>
<dbReference type="GO" id="GO:0004035">
    <property type="term" value="F:alkaline phosphatase activity"/>
    <property type="evidence" value="ECO:0007669"/>
    <property type="project" value="UniProtKB-EC"/>
</dbReference>
<evidence type="ECO:0000256" key="3">
    <source>
        <dbReference type="PIRSR" id="PIRSR601952-2"/>
    </source>
</evidence>
<dbReference type="GO" id="GO:0046872">
    <property type="term" value="F:metal ion binding"/>
    <property type="evidence" value="ECO:0007669"/>
    <property type="project" value="UniProtKB-KW"/>
</dbReference>
<dbReference type="AlphaFoldDB" id="B3QVU9"/>
<comment type="cofactor">
    <cofactor evidence="3">
        <name>Mg(2+)</name>
        <dbReference type="ChEBI" id="CHEBI:18420"/>
    </cofactor>
    <text evidence="3">Binds 1 Mg(2+) ion.</text>
</comment>
<feature type="binding site" evidence="3">
    <location>
        <position position="415"/>
    </location>
    <ligand>
        <name>Mg(2+)</name>
        <dbReference type="ChEBI" id="CHEBI:18420"/>
    </ligand>
</feature>
<evidence type="ECO:0000313" key="6">
    <source>
        <dbReference type="Proteomes" id="UP000001208"/>
    </source>
</evidence>
<keyword evidence="1" id="KW-0597">Phosphoprotein</keyword>
<comment type="cofactor">
    <cofactor evidence="3">
        <name>Zn(2+)</name>
        <dbReference type="ChEBI" id="CHEBI:29105"/>
    </cofactor>
    <text evidence="3">Binds 2 Zn(2+) ions.</text>
</comment>
<dbReference type="Pfam" id="PF00245">
    <property type="entry name" value="Alk_phosphatase"/>
    <property type="match status" value="2"/>
</dbReference>
<sequence length="515" mass="55719">MSQRMGLVVFLSILLTVWGCSQNKQNAASDFSSEALSSKTDVAFNMALDSAKLYFGLGDTLAGATLGLSHGDSLSLFNAYLKSMTGENRLSEEENELLYGSRDPFTVTVTHLLNQKAGLAWSSFSHTGVPVPVFAKGVGAEDFNGYYDNTDIPKKIIKLAGLNNPSQRAVKYMFLFIGDGMAIAQINASEAFLGTDSLRNQKAKYLGSLNMTSFAAAGMANTQAANRFITGSAAAATALATGHKTSIGTIAKTADHSENLKTIAEMAHETGMKVGIISSVSIDHATPACFYAHENERGNYNNIAAQMALSGFDYFAGGFAKGYFQHYRDKDPEGDGKDIVKEMQNAGYQIVSTKVALQATPKGKKCWAYTSYDKDAALYYNIDEDKSARTISLAEFTSEGIRLLNQPNGFFMMVEGGKIDWACHANDAVCAVREVAEFDKAIGEAIKFYESHKKETLIVVTGDHECGGLTLGFAGTGYNSTFQILNHQKISFEEFGEKVASWKKAKGDMATGYEK</sequence>